<dbReference type="STRING" id="758825.SAMN02982985_05329"/>
<dbReference type="EMBL" id="FOTW01000033">
    <property type="protein sequence ID" value="SFM79522.1"/>
    <property type="molecule type" value="Genomic_DNA"/>
</dbReference>
<accession>A0A1I4TRS5</accession>
<evidence type="ECO:0000313" key="2">
    <source>
        <dbReference type="Proteomes" id="UP000199470"/>
    </source>
</evidence>
<keyword evidence="2" id="KW-1185">Reference proteome</keyword>
<name>A0A1I4TRS5_9BURK</name>
<dbReference type="PANTHER" id="PTHR35850">
    <property type="entry name" value="CYTOPLASMIC PROTEIN-RELATED"/>
    <property type="match status" value="1"/>
</dbReference>
<dbReference type="AlphaFoldDB" id="A0A1I4TRS5"/>
<dbReference type="Pfam" id="PF05591">
    <property type="entry name" value="T6SS_VipA"/>
    <property type="match status" value="1"/>
</dbReference>
<dbReference type="PANTHER" id="PTHR35850:SF1">
    <property type="entry name" value="TYPE VI SECRETION SYSTEM SHEATH PROTEIN TSSB1"/>
    <property type="match status" value="1"/>
</dbReference>
<dbReference type="RefSeq" id="WP_093390718.1">
    <property type="nucleotide sequence ID" value="NZ_FOTW01000033.1"/>
</dbReference>
<sequence>MSSESSQKWLERNRPPRVQICYEVETGGALKKRELPLVVGILANLEGRDDSLVRKLADQRFIEIDRDNFDGVMEKVQPELVFGEFKTRPGIATGKIAFTKLDHFEPGYLVEHVDGLKELYGQRQRLRDLMAKIDGNRDLHDALTSELDKTSGQFGGWVEAAKPGDKDAAGGATDPAGLTPEALAALAPEALKAASDEQLKALSTEQKAALTEAQKAALSDEQRTLLG</sequence>
<protein>
    <submittedName>
        <fullName evidence="1">Type VI secretion system protein ImpB</fullName>
    </submittedName>
</protein>
<dbReference type="NCBIfam" id="TIGR03358">
    <property type="entry name" value="VI_chp_5"/>
    <property type="match status" value="1"/>
</dbReference>
<dbReference type="OrthoDB" id="9789942at2"/>
<dbReference type="Proteomes" id="UP000199470">
    <property type="component" value="Unassembled WGS sequence"/>
</dbReference>
<evidence type="ECO:0000313" key="1">
    <source>
        <dbReference type="EMBL" id="SFM79522.1"/>
    </source>
</evidence>
<reference evidence="1 2" key="1">
    <citation type="submission" date="2016-10" db="EMBL/GenBank/DDBJ databases">
        <authorList>
            <person name="de Groot N.N."/>
        </authorList>
    </citation>
    <scope>NUCLEOTIDE SEQUENCE [LARGE SCALE GENOMIC DNA]</scope>
    <source>
        <strain evidence="1 2">ATCC 43154</strain>
    </source>
</reference>
<gene>
    <name evidence="1" type="ORF">SAMN02982985_05329</name>
</gene>
<proteinExistence type="predicted"/>
<organism evidence="1 2">
    <name type="scientific">Rugamonas rubra</name>
    <dbReference type="NCBI Taxonomy" id="758825"/>
    <lineage>
        <taxon>Bacteria</taxon>
        <taxon>Pseudomonadati</taxon>
        <taxon>Pseudomonadota</taxon>
        <taxon>Betaproteobacteria</taxon>
        <taxon>Burkholderiales</taxon>
        <taxon>Oxalobacteraceae</taxon>
        <taxon>Telluria group</taxon>
        <taxon>Rugamonas</taxon>
    </lineage>
</organism>
<dbReference type="InterPro" id="IPR008312">
    <property type="entry name" value="T6SS_TssB1"/>
</dbReference>